<proteinExistence type="predicted"/>
<name>A0A9P0XGP9_PIEBR</name>
<accession>A0A9P0XGP9</accession>
<comment type="caution">
    <text evidence="2">The sequence shown here is derived from an EMBL/GenBank/DDBJ whole genome shotgun (WGS) entry which is preliminary data.</text>
</comment>
<dbReference type="Pfam" id="PF00561">
    <property type="entry name" value="Abhydrolase_1"/>
    <property type="match status" value="1"/>
</dbReference>
<dbReference type="Gene3D" id="3.40.50.1820">
    <property type="entry name" value="alpha/beta hydrolase"/>
    <property type="match status" value="1"/>
</dbReference>
<reference evidence="2" key="1">
    <citation type="submission" date="2022-05" db="EMBL/GenBank/DDBJ databases">
        <authorList>
            <person name="Okamura Y."/>
        </authorList>
    </citation>
    <scope>NUCLEOTIDE SEQUENCE</scope>
</reference>
<evidence type="ECO:0000313" key="3">
    <source>
        <dbReference type="Proteomes" id="UP001152562"/>
    </source>
</evidence>
<dbReference type="PANTHER" id="PTHR43798:SF33">
    <property type="entry name" value="HYDROLASE, PUTATIVE (AFU_ORTHOLOGUE AFUA_2G14860)-RELATED"/>
    <property type="match status" value="1"/>
</dbReference>
<dbReference type="EMBL" id="CALOZG010000040">
    <property type="protein sequence ID" value="CAH4034202.1"/>
    <property type="molecule type" value="Genomic_DNA"/>
</dbReference>
<dbReference type="InterPro" id="IPR000073">
    <property type="entry name" value="AB_hydrolase_1"/>
</dbReference>
<organism evidence="2 3">
    <name type="scientific">Pieris brassicae</name>
    <name type="common">White butterfly</name>
    <name type="synonym">Large white butterfly</name>
    <dbReference type="NCBI Taxonomy" id="7116"/>
    <lineage>
        <taxon>Eukaryota</taxon>
        <taxon>Metazoa</taxon>
        <taxon>Ecdysozoa</taxon>
        <taxon>Arthropoda</taxon>
        <taxon>Hexapoda</taxon>
        <taxon>Insecta</taxon>
        <taxon>Pterygota</taxon>
        <taxon>Neoptera</taxon>
        <taxon>Endopterygota</taxon>
        <taxon>Lepidoptera</taxon>
        <taxon>Glossata</taxon>
        <taxon>Ditrysia</taxon>
        <taxon>Papilionoidea</taxon>
        <taxon>Pieridae</taxon>
        <taxon>Pierinae</taxon>
        <taxon>Pieris</taxon>
    </lineage>
</organism>
<feature type="domain" description="AB hydrolase-1" evidence="1">
    <location>
        <begin position="42"/>
        <end position="163"/>
    </location>
</feature>
<evidence type="ECO:0000313" key="2">
    <source>
        <dbReference type="EMBL" id="CAH4034202.1"/>
    </source>
</evidence>
<evidence type="ECO:0000259" key="1">
    <source>
        <dbReference type="Pfam" id="PF00561"/>
    </source>
</evidence>
<dbReference type="InterPro" id="IPR029058">
    <property type="entry name" value="AB_hydrolase_fold"/>
</dbReference>
<sequence length="317" mass="36331">MRNLMCHLKSAMSTLANTEKNITVKAQWGKIAAITWGNSSNPPVLLCPGRMVPCSSFRPLIKHMPDCFFYVAIDLPGSGLSDHLPPGIRYTVLDLLPSIAKVVEHFKWEKIMFIGHSLGTVIGTYFTMAYPNRVTRFVQLDPIPLYHTVTPETFESWYKEYYRSNYDDDQYVKHTSGRHTAPRHSLDVIKRRLMAAHKINEETLEHVLDRYIEPAGDGLYRFTYDQRMKNTTTMPFSPDNLKLFLTSAKIPILAIFAKFVIDAGVYSKVPFAFDTKAWPHDNYGYKIVYGYHDVHMSSPELMADDIAKFLLHSKAKL</sequence>
<dbReference type="SUPFAM" id="SSF53474">
    <property type="entry name" value="alpha/beta-Hydrolases"/>
    <property type="match status" value="1"/>
</dbReference>
<dbReference type="GO" id="GO:0016020">
    <property type="term" value="C:membrane"/>
    <property type="evidence" value="ECO:0007669"/>
    <property type="project" value="TreeGrafter"/>
</dbReference>
<dbReference type="Proteomes" id="UP001152562">
    <property type="component" value="Unassembled WGS sequence"/>
</dbReference>
<gene>
    <name evidence="2" type="ORF">PIBRA_LOCUS10409</name>
</gene>
<dbReference type="PANTHER" id="PTHR43798">
    <property type="entry name" value="MONOACYLGLYCEROL LIPASE"/>
    <property type="match status" value="1"/>
</dbReference>
<protein>
    <recommendedName>
        <fullName evidence="1">AB hydrolase-1 domain-containing protein</fullName>
    </recommendedName>
</protein>
<dbReference type="AlphaFoldDB" id="A0A9P0XGP9"/>
<keyword evidence="3" id="KW-1185">Reference proteome</keyword>
<dbReference type="InterPro" id="IPR050266">
    <property type="entry name" value="AB_hydrolase_sf"/>
</dbReference>